<dbReference type="AlphaFoldDB" id="A0A8H7F0Z6"/>
<comment type="caution">
    <text evidence="1">The sequence shown here is derived from an EMBL/GenBank/DDBJ whole genome shotgun (WGS) entry which is preliminary data.</text>
</comment>
<sequence length="781" mass="88605">MTSADTDVTLWFIVINTKHRPIYDRLFGVKLPKNATITELESKIEEYLARRRAPDTFSRIDVWRCTDPTKSFTEEDMDTLETEVKACFTDKQVRKPSARSKIQDLQLLDSETLLVETTGTFTRPVLHLVVNHEMQLISVKVTIVTARTIHELIEKAEVNRKHGQPVVWRSMLKKLPTEATPDELTEMIDNIDFGDPEQATIPSDDTLVTNFDPDEVFLVQTKGSDEDEEGEDGFLPLPSDENLNLDYEKTYKGIRDIKAPSTLSKSGGYGKNQNVERDIIYDGLYAPIRSAPDTVAPPVHIYHPIFWQFTRDANDPSLVPNPDFLKSVRDFMHGSCKVSSGELDSNHELRRHLKKLLQWHMPMESNKKDTRSDGVIMFSNLKVRTPMVIAEFKRSLGEGGCDASIQAGNSMRKKLGEDESKPIVDKCCCPVFMLAGGGPWLCVLGGVFINRFIVQRLTDMMWIGLGTTHDDHRVYQVAKVFLALRNSLRDLDRYYEFVATTDKIPRFDAEGDPHPRHFPYPHSYVGGDGTLVVFEYSGRLERDMRCVTYLAKIKGTGKMVVVKFVDRYGAEVHQFLAEKGHAPQLLYYGPLPEKTIYDSSELAPAYQRPMNGGYQGLGPAAAPEMKMVVMEYITPAKPHLDNLKKSRDRIAAVLEKLRLNGYVFGDLREPNVMFDANDEVKLIDFDWAGRYDIKDLSPAQQADIKKTWARLADTLKPTAEEQIEVDEKLDDFADTPFALYPISISPTLPWPDGAAPRFPILPAHDITMLENLYQRWQVSSC</sequence>
<dbReference type="EMBL" id="JABXXO010000008">
    <property type="protein sequence ID" value="KAF7771665.1"/>
    <property type="molecule type" value="Genomic_DNA"/>
</dbReference>
<reference evidence="1 2" key="1">
    <citation type="journal article" name="Sci. Rep.">
        <title>Telomere-to-telomere assembled and centromere annotated genomes of the two main subspecies of the button mushroom Agaricus bisporus reveal especially polymorphic chromosome ends.</title>
        <authorList>
            <person name="Sonnenberg A.S.M."/>
            <person name="Sedaghat-Telgerd N."/>
            <person name="Lavrijssen B."/>
            <person name="Ohm R.A."/>
            <person name="Hendrickx P.M."/>
            <person name="Scholtmeijer K."/>
            <person name="Baars J.J.P."/>
            <person name="van Peer A."/>
        </authorList>
    </citation>
    <scope>NUCLEOTIDE SEQUENCE [LARGE SCALE GENOMIC DNA]</scope>
    <source>
        <strain evidence="1 2">H119_p4</strain>
    </source>
</reference>
<protein>
    <recommendedName>
        <fullName evidence="3">Protein kinase domain-containing protein</fullName>
    </recommendedName>
</protein>
<dbReference type="Gene3D" id="1.10.510.10">
    <property type="entry name" value="Transferase(Phosphotransferase) domain 1"/>
    <property type="match status" value="1"/>
</dbReference>
<accession>A0A8H7F0Z6</accession>
<evidence type="ECO:0008006" key="3">
    <source>
        <dbReference type="Google" id="ProtNLM"/>
    </source>
</evidence>
<dbReference type="SUPFAM" id="SSF56112">
    <property type="entry name" value="Protein kinase-like (PK-like)"/>
    <property type="match status" value="1"/>
</dbReference>
<gene>
    <name evidence="1" type="ORF">Agabi119p4_5976</name>
</gene>
<dbReference type="InterPro" id="IPR011009">
    <property type="entry name" value="Kinase-like_dom_sf"/>
</dbReference>
<name>A0A8H7F0Z6_AGABI</name>
<proteinExistence type="predicted"/>
<dbReference type="Proteomes" id="UP000629468">
    <property type="component" value="Unassembled WGS sequence"/>
</dbReference>
<evidence type="ECO:0000313" key="1">
    <source>
        <dbReference type="EMBL" id="KAF7771665.1"/>
    </source>
</evidence>
<evidence type="ECO:0000313" key="2">
    <source>
        <dbReference type="Proteomes" id="UP000629468"/>
    </source>
</evidence>
<organism evidence="1 2">
    <name type="scientific">Agaricus bisporus var. burnettii</name>
    <dbReference type="NCBI Taxonomy" id="192524"/>
    <lineage>
        <taxon>Eukaryota</taxon>
        <taxon>Fungi</taxon>
        <taxon>Dikarya</taxon>
        <taxon>Basidiomycota</taxon>
        <taxon>Agaricomycotina</taxon>
        <taxon>Agaricomycetes</taxon>
        <taxon>Agaricomycetidae</taxon>
        <taxon>Agaricales</taxon>
        <taxon>Agaricineae</taxon>
        <taxon>Agaricaceae</taxon>
        <taxon>Agaricus</taxon>
    </lineage>
</organism>